<dbReference type="EMBL" id="FXAF01000011">
    <property type="protein sequence ID" value="SMF66131.1"/>
    <property type="molecule type" value="Genomic_DNA"/>
</dbReference>
<keyword evidence="2" id="KW-1185">Reference proteome</keyword>
<name>A0A1X7G922_9HYPH</name>
<organism evidence="1 2">
    <name type="scientific">Xaviernesmea oryzae</name>
    <dbReference type="NCBI Taxonomy" id="464029"/>
    <lineage>
        <taxon>Bacteria</taxon>
        <taxon>Pseudomonadati</taxon>
        <taxon>Pseudomonadota</taxon>
        <taxon>Alphaproteobacteria</taxon>
        <taxon>Hyphomicrobiales</taxon>
        <taxon>Rhizobiaceae</taxon>
        <taxon>Rhizobium/Agrobacterium group</taxon>
        <taxon>Xaviernesmea</taxon>
    </lineage>
</organism>
<gene>
    <name evidence="1" type="ORF">SAMN02982989_3440</name>
</gene>
<evidence type="ECO:0000313" key="1">
    <source>
        <dbReference type="EMBL" id="SMF66131.1"/>
    </source>
</evidence>
<evidence type="ECO:0000313" key="2">
    <source>
        <dbReference type="Proteomes" id="UP000192903"/>
    </source>
</evidence>
<dbReference type="OrthoDB" id="3193214at2"/>
<sequence>MRLSLDLSLTSILNLNKGGGGGSWWTSSAFDADYANSRFIFDGQAYDNEAAFNTAAGISVSGIARTVGPFDISGNLLTNGDPVADLTGWTAQNSALLSAVDGELVLDGNGGNNPTGYHAVTTELSHAYRYGGTYRRGTTGSGVIVLATIANPSTANGATVTNNTSSDVTGDNTFGAEGTTSNIGLRIGANGATGTAICGPFFCYECIPFDGFTPASLAARIAFTTPASLAGDQAVFEGCGNSKSATVRNKITANLRASDNHLIVTVTFGNSAAASLDMGVVSLGASHVLEISNATNRFMARLDDGGIVGDTVGTMPGIGIIYIGRSSTGQTWTGTIERVTVWAGEHVPTNAISMEGDSYPAGANGVSGAGSLSTILGKPVFVTASGGSTLAQQVARVQANPELYRGVFVHIDGDNNGYGSLETDMGLYADMIEAIGHNRFIIVPPMQRANKTTEANAATLALSNALLAAYPNNTVDGQALLAAHATSPGDDAAVAAGQIPPSLLQVDETHLTSDGMNYLMQGPADIITDRGW</sequence>
<accession>A0A1X7G922</accession>
<dbReference type="RefSeq" id="WP_085424140.1">
    <property type="nucleotide sequence ID" value="NZ_FXAF01000011.1"/>
</dbReference>
<protein>
    <submittedName>
        <fullName evidence="1">Uncharacterized protein</fullName>
    </submittedName>
</protein>
<proteinExistence type="predicted"/>
<dbReference type="AlphaFoldDB" id="A0A1X7G922"/>
<reference evidence="2" key="1">
    <citation type="submission" date="2017-04" db="EMBL/GenBank/DDBJ databases">
        <authorList>
            <person name="Varghese N."/>
            <person name="Submissions S."/>
        </authorList>
    </citation>
    <scope>NUCLEOTIDE SEQUENCE [LARGE SCALE GENOMIC DNA]</scope>
    <source>
        <strain evidence="2">B4P</strain>
    </source>
</reference>
<dbReference type="STRING" id="464029.SAMN02982989_3440"/>
<dbReference type="Proteomes" id="UP000192903">
    <property type="component" value="Unassembled WGS sequence"/>
</dbReference>